<dbReference type="EMBL" id="CAUYUJ010020012">
    <property type="protein sequence ID" value="CAK0895262.1"/>
    <property type="molecule type" value="Genomic_DNA"/>
</dbReference>
<protein>
    <recommendedName>
        <fullName evidence="4">Glycerophosphocholine acyltransferase 1</fullName>
    </recommendedName>
</protein>
<reference evidence="2" key="1">
    <citation type="submission" date="2023-10" db="EMBL/GenBank/DDBJ databases">
        <authorList>
            <person name="Chen Y."/>
            <person name="Shah S."/>
            <person name="Dougan E. K."/>
            <person name="Thang M."/>
            <person name="Chan C."/>
        </authorList>
    </citation>
    <scope>NUCLEOTIDE SEQUENCE [LARGE SCALE GENOMIC DNA]</scope>
</reference>
<accession>A0ABN9X753</accession>
<keyword evidence="1" id="KW-0812">Transmembrane</keyword>
<organism evidence="2 3">
    <name type="scientific">Prorocentrum cordatum</name>
    <dbReference type="NCBI Taxonomy" id="2364126"/>
    <lineage>
        <taxon>Eukaryota</taxon>
        <taxon>Sar</taxon>
        <taxon>Alveolata</taxon>
        <taxon>Dinophyceae</taxon>
        <taxon>Prorocentrales</taxon>
        <taxon>Prorocentraceae</taxon>
        <taxon>Prorocentrum</taxon>
    </lineage>
</organism>
<gene>
    <name evidence="2" type="ORF">PCOR1329_LOCUS74052</name>
</gene>
<evidence type="ECO:0000256" key="1">
    <source>
        <dbReference type="SAM" id="Phobius"/>
    </source>
</evidence>
<evidence type="ECO:0000313" key="3">
    <source>
        <dbReference type="Proteomes" id="UP001189429"/>
    </source>
</evidence>
<name>A0ABN9X753_9DINO</name>
<evidence type="ECO:0000313" key="2">
    <source>
        <dbReference type="EMBL" id="CAK0895262.1"/>
    </source>
</evidence>
<feature type="transmembrane region" description="Helical" evidence="1">
    <location>
        <begin position="47"/>
        <end position="70"/>
    </location>
</feature>
<keyword evidence="1" id="KW-0472">Membrane</keyword>
<keyword evidence="3" id="KW-1185">Reference proteome</keyword>
<evidence type="ECO:0008006" key="4">
    <source>
        <dbReference type="Google" id="ProtNLM"/>
    </source>
</evidence>
<sequence>MLHKFVMIAMLCQFVLHPVMCPILYPIMFAMYQLVLHKRPLTMHMPLLFTVSFIVLCLLVLFALLWQFVLCMMLDMRLSTDLLFQLLWILAIHPWRNGCRRQCVMVR</sequence>
<keyword evidence="1" id="KW-1133">Transmembrane helix</keyword>
<comment type="caution">
    <text evidence="2">The sequence shown here is derived from an EMBL/GenBank/DDBJ whole genome shotgun (WGS) entry which is preliminary data.</text>
</comment>
<proteinExistence type="predicted"/>
<feature type="transmembrane region" description="Helical" evidence="1">
    <location>
        <begin position="6"/>
        <end position="35"/>
    </location>
</feature>
<dbReference type="Proteomes" id="UP001189429">
    <property type="component" value="Unassembled WGS sequence"/>
</dbReference>